<dbReference type="InterPro" id="IPR000504">
    <property type="entry name" value="RRM_dom"/>
</dbReference>
<dbReference type="PANTHER" id="PTHR13078">
    <property type="entry name" value="PEROXISOMAL MULTIFUNCTIONAL ENZYME TYPE 2-RELATED"/>
    <property type="match status" value="1"/>
</dbReference>
<accession>A0A9K3KDA4</accession>
<gene>
    <name evidence="3" type="ORF">IV203_023477</name>
</gene>
<dbReference type="GO" id="GO:0003723">
    <property type="term" value="F:RNA binding"/>
    <property type="evidence" value="ECO:0007669"/>
    <property type="project" value="UniProtKB-UniRule"/>
</dbReference>
<dbReference type="Pfam" id="PF01575">
    <property type="entry name" value="MaoC_dehydratas"/>
    <property type="match status" value="1"/>
</dbReference>
<dbReference type="PROSITE" id="PS50102">
    <property type="entry name" value="RRM"/>
    <property type="match status" value="1"/>
</dbReference>
<protein>
    <submittedName>
        <fullName evidence="3">RNP-1 like RNA-binding protein</fullName>
    </submittedName>
</protein>
<evidence type="ECO:0000256" key="1">
    <source>
        <dbReference type="PROSITE-ProRule" id="PRU00176"/>
    </source>
</evidence>
<keyword evidence="4" id="KW-1185">Reference proteome</keyword>
<name>A0A9K3KDA4_9STRA</name>
<sequence>MNFDVSYTAKDLILYALSLGMGSTAADTDELMYLYEWHEMFSSVPTFFLTFTFWATSTLKKRDLHMKRIPPFPPPLMAHEQVIPKRFLRNRDEHSDYNQFLSNFPVIHTWQSIIWHDRGVEIPEAPSQRGTEGHSSSVTVHVRTETVAVQPKSIGTFVTTQTQITSLDCIRPICTMESSALVMGFPPEKIVPFDIGISRSAYHSPKQCERQEPSFQWSYQTFMSQALLYRMASGDSNHIHVDTSVSEQMDTEQKAPILHGLFTLALGFRAITKFLRATLLSQPSDHRSIKTAEDMVIDFRYLEGKFSQPAFVGDSLCVKIWSNFLVSEINTLIVKRRDPVKVSFVFVIVNDTTGKILVDCGMAEVEISVSQCTGTLLHAESQAEYGKSLEMPSTYVTCGQCGSSYALKKEDLGGGTGRRLECSVCGHAWFQSQNRIMELGDNFEMVELPERDMKRIQMNIEEEEDLWDTFEKVGSVGEVSLVRDDQGRNRGFAFITMRDTADGEKAMAELDGLELNGRALSVRESNN</sequence>
<proteinExistence type="predicted"/>
<dbReference type="Proteomes" id="UP000693970">
    <property type="component" value="Unassembled WGS sequence"/>
</dbReference>
<evidence type="ECO:0000313" key="3">
    <source>
        <dbReference type="EMBL" id="KAG7341525.1"/>
    </source>
</evidence>
<dbReference type="InterPro" id="IPR054357">
    <property type="entry name" value="MFE-2_N"/>
</dbReference>
<dbReference type="EMBL" id="JAGRRH010000026">
    <property type="protein sequence ID" value="KAG7341525.1"/>
    <property type="molecule type" value="Genomic_DNA"/>
</dbReference>
<dbReference type="OrthoDB" id="60204at2759"/>
<reference evidence="3" key="2">
    <citation type="submission" date="2021-04" db="EMBL/GenBank/DDBJ databases">
        <authorList>
            <person name="Podell S."/>
        </authorList>
    </citation>
    <scope>NUCLEOTIDE SEQUENCE</scope>
    <source>
        <strain evidence="3">Hildebrandi</strain>
    </source>
</reference>
<reference evidence="3" key="1">
    <citation type="journal article" date="2021" name="Sci. Rep.">
        <title>Diploid genomic architecture of Nitzschia inconspicua, an elite biomass production diatom.</title>
        <authorList>
            <person name="Oliver A."/>
            <person name="Podell S."/>
            <person name="Pinowska A."/>
            <person name="Traller J.C."/>
            <person name="Smith S.R."/>
            <person name="McClure R."/>
            <person name="Beliaev A."/>
            <person name="Bohutskyi P."/>
            <person name="Hill E.A."/>
            <person name="Rabines A."/>
            <person name="Zheng H."/>
            <person name="Allen L.Z."/>
            <person name="Kuo A."/>
            <person name="Grigoriev I.V."/>
            <person name="Allen A.E."/>
            <person name="Hazlebeck D."/>
            <person name="Allen E.E."/>
        </authorList>
    </citation>
    <scope>NUCLEOTIDE SEQUENCE</scope>
    <source>
        <strain evidence="3">Hildebrandi</strain>
    </source>
</reference>
<dbReference type="GO" id="GO:0044594">
    <property type="term" value="F:17-beta-hydroxysteroid dehydrogenase (NAD+) activity"/>
    <property type="evidence" value="ECO:0007669"/>
    <property type="project" value="TreeGrafter"/>
</dbReference>
<dbReference type="GO" id="GO:0004300">
    <property type="term" value="F:enoyl-CoA hydratase activity"/>
    <property type="evidence" value="ECO:0007669"/>
    <property type="project" value="TreeGrafter"/>
</dbReference>
<evidence type="ECO:0000259" key="2">
    <source>
        <dbReference type="PROSITE" id="PS50102"/>
    </source>
</evidence>
<dbReference type="GO" id="GO:0003857">
    <property type="term" value="F:(3S)-3-hydroxyacyl-CoA dehydrogenase (NAD+) activity"/>
    <property type="evidence" value="ECO:0007669"/>
    <property type="project" value="TreeGrafter"/>
</dbReference>
<dbReference type="AlphaFoldDB" id="A0A9K3KDA4"/>
<dbReference type="GO" id="GO:0006635">
    <property type="term" value="P:fatty acid beta-oxidation"/>
    <property type="evidence" value="ECO:0007669"/>
    <property type="project" value="TreeGrafter"/>
</dbReference>
<comment type="caution">
    <text evidence="3">The sequence shown here is derived from an EMBL/GenBank/DDBJ whole genome shotgun (WGS) entry which is preliminary data.</text>
</comment>
<dbReference type="InterPro" id="IPR002539">
    <property type="entry name" value="MaoC-like_dom"/>
</dbReference>
<dbReference type="PANTHER" id="PTHR13078:SF56">
    <property type="entry name" value="PEROXISOMAL MULTIFUNCTIONAL ENZYME TYPE 2"/>
    <property type="match status" value="1"/>
</dbReference>
<dbReference type="Pfam" id="PF22622">
    <property type="entry name" value="MFE-2_hydrat-2_N"/>
    <property type="match status" value="1"/>
</dbReference>
<feature type="domain" description="RRM" evidence="2">
    <location>
        <begin position="441"/>
        <end position="527"/>
    </location>
</feature>
<dbReference type="Pfam" id="PF00076">
    <property type="entry name" value="RRM_1"/>
    <property type="match status" value="1"/>
</dbReference>
<evidence type="ECO:0000313" key="4">
    <source>
        <dbReference type="Proteomes" id="UP000693970"/>
    </source>
</evidence>
<dbReference type="SMART" id="SM00360">
    <property type="entry name" value="RRM"/>
    <property type="match status" value="1"/>
</dbReference>
<dbReference type="GO" id="GO:0005777">
    <property type="term" value="C:peroxisome"/>
    <property type="evidence" value="ECO:0007669"/>
    <property type="project" value="TreeGrafter"/>
</dbReference>
<organism evidence="3 4">
    <name type="scientific">Nitzschia inconspicua</name>
    <dbReference type="NCBI Taxonomy" id="303405"/>
    <lineage>
        <taxon>Eukaryota</taxon>
        <taxon>Sar</taxon>
        <taxon>Stramenopiles</taxon>
        <taxon>Ochrophyta</taxon>
        <taxon>Bacillariophyta</taxon>
        <taxon>Bacillariophyceae</taxon>
        <taxon>Bacillariophycidae</taxon>
        <taxon>Bacillariales</taxon>
        <taxon>Bacillariaceae</taxon>
        <taxon>Nitzschia</taxon>
    </lineage>
</organism>
<keyword evidence="1" id="KW-0694">RNA-binding</keyword>